<protein>
    <submittedName>
        <fullName evidence="2">Uncharacterized protein</fullName>
    </submittedName>
</protein>
<dbReference type="Proteomes" id="UP000236161">
    <property type="component" value="Unassembled WGS sequence"/>
</dbReference>
<evidence type="ECO:0000256" key="1">
    <source>
        <dbReference type="SAM" id="MobiDB-lite"/>
    </source>
</evidence>
<dbReference type="EMBL" id="KZ451898">
    <property type="protein sequence ID" value="PKA65070.1"/>
    <property type="molecule type" value="Genomic_DNA"/>
</dbReference>
<name>A0A2I0BBA4_9ASPA</name>
<proteinExistence type="predicted"/>
<evidence type="ECO:0000313" key="2">
    <source>
        <dbReference type="EMBL" id="PKA65070.1"/>
    </source>
</evidence>
<gene>
    <name evidence="2" type="ORF">AXF42_Ash019082</name>
</gene>
<organism evidence="2 3">
    <name type="scientific">Apostasia shenzhenica</name>
    <dbReference type="NCBI Taxonomy" id="1088818"/>
    <lineage>
        <taxon>Eukaryota</taxon>
        <taxon>Viridiplantae</taxon>
        <taxon>Streptophyta</taxon>
        <taxon>Embryophyta</taxon>
        <taxon>Tracheophyta</taxon>
        <taxon>Spermatophyta</taxon>
        <taxon>Magnoliopsida</taxon>
        <taxon>Liliopsida</taxon>
        <taxon>Asparagales</taxon>
        <taxon>Orchidaceae</taxon>
        <taxon>Apostasioideae</taxon>
        <taxon>Apostasia</taxon>
    </lineage>
</organism>
<accession>A0A2I0BBA4</accession>
<evidence type="ECO:0000313" key="3">
    <source>
        <dbReference type="Proteomes" id="UP000236161"/>
    </source>
</evidence>
<dbReference type="AlphaFoldDB" id="A0A2I0BBA4"/>
<feature type="region of interest" description="Disordered" evidence="1">
    <location>
        <begin position="36"/>
        <end position="67"/>
    </location>
</feature>
<keyword evidence="3" id="KW-1185">Reference proteome</keyword>
<reference evidence="2 3" key="1">
    <citation type="journal article" date="2017" name="Nature">
        <title>The Apostasia genome and the evolution of orchids.</title>
        <authorList>
            <person name="Zhang G.Q."/>
            <person name="Liu K.W."/>
            <person name="Li Z."/>
            <person name="Lohaus R."/>
            <person name="Hsiao Y.Y."/>
            <person name="Niu S.C."/>
            <person name="Wang J.Y."/>
            <person name="Lin Y.C."/>
            <person name="Xu Q."/>
            <person name="Chen L.J."/>
            <person name="Yoshida K."/>
            <person name="Fujiwara S."/>
            <person name="Wang Z.W."/>
            <person name="Zhang Y.Q."/>
            <person name="Mitsuda N."/>
            <person name="Wang M."/>
            <person name="Liu G.H."/>
            <person name="Pecoraro L."/>
            <person name="Huang H.X."/>
            <person name="Xiao X.J."/>
            <person name="Lin M."/>
            <person name="Wu X.Y."/>
            <person name="Wu W.L."/>
            <person name="Chen Y.Y."/>
            <person name="Chang S.B."/>
            <person name="Sakamoto S."/>
            <person name="Ohme-Takagi M."/>
            <person name="Yagi M."/>
            <person name="Zeng S.J."/>
            <person name="Shen C.Y."/>
            <person name="Yeh C.M."/>
            <person name="Luo Y.B."/>
            <person name="Tsai W.C."/>
            <person name="Van de Peer Y."/>
            <person name="Liu Z.J."/>
        </authorList>
    </citation>
    <scope>NUCLEOTIDE SEQUENCE [LARGE SCALE GENOMIC DNA]</scope>
    <source>
        <strain evidence="3">cv. Shenzhen</strain>
        <tissue evidence="2">Stem</tissue>
    </source>
</reference>
<sequence length="67" mass="7208">MMRLIQFVSQIIQMISSQQTITPLKLVVAPQSVTPSSSRKKLHFEASVVAPTSATGPEGHNSDSKGE</sequence>